<evidence type="ECO:0000259" key="5">
    <source>
        <dbReference type="PROSITE" id="PS50931"/>
    </source>
</evidence>
<dbReference type="InterPro" id="IPR000847">
    <property type="entry name" value="LysR_HTH_N"/>
</dbReference>
<dbReference type="EMBL" id="CP027657">
    <property type="protein sequence ID" value="AVO51600.1"/>
    <property type="molecule type" value="Genomic_DNA"/>
</dbReference>
<reference evidence="6 7" key="1">
    <citation type="submission" date="2018-03" db="EMBL/GenBank/DDBJ databases">
        <title>Complete genome sequence and methylome analysis of Pseudomonas mendocina NEB 698.</title>
        <authorList>
            <person name="Morgan R.D."/>
        </authorList>
    </citation>
    <scope>NUCLEOTIDE SEQUENCE [LARGE SCALE GENOMIC DNA]</scope>
    <source>
        <strain evidence="6 7">NEB698</strain>
    </source>
</reference>
<dbReference type="InterPro" id="IPR036388">
    <property type="entry name" value="WH-like_DNA-bd_sf"/>
</dbReference>
<dbReference type="PANTHER" id="PTHR30537:SF31">
    <property type="entry name" value="TRANSCRIPTIONAL REGULATOR, LYSR FAMILY"/>
    <property type="match status" value="1"/>
</dbReference>
<proteinExistence type="inferred from homology"/>
<dbReference type="AlphaFoldDB" id="A0A2R3QIP6"/>
<dbReference type="GO" id="GO:0006351">
    <property type="term" value="P:DNA-templated transcription"/>
    <property type="evidence" value="ECO:0007669"/>
    <property type="project" value="TreeGrafter"/>
</dbReference>
<evidence type="ECO:0000256" key="3">
    <source>
        <dbReference type="ARBA" id="ARBA00023125"/>
    </source>
</evidence>
<dbReference type="Proteomes" id="UP000238327">
    <property type="component" value="Chromosome"/>
</dbReference>
<dbReference type="SUPFAM" id="SSF46785">
    <property type="entry name" value="Winged helix' DNA-binding domain"/>
    <property type="match status" value="1"/>
</dbReference>
<dbReference type="Gene3D" id="3.40.190.290">
    <property type="match status" value="1"/>
</dbReference>
<dbReference type="PROSITE" id="PS50931">
    <property type="entry name" value="HTH_LYSR"/>
    <property type="match status" value="1"/>
</dbReference>
<evidence type="ECO:0000256" key="1">
    <source>
        <dbReference type="ARBA" id="ARBA00009437"/>
    </source>
</evidence>
<sequence>MNDRSHGSNTTYRKQQLQTNMAARMLGDLYWFVQVVEAGSFSGAADRTGVAKSSLSRRIAQLERALNVQLLNRSTRLFAMTTIGEQIYRHALDMINSMEAALLCALETNNTASGLIRLAAPSSLSEWTLNTMASFQRSHPRVQFALTLEDGSLDLAAQRLDLALSLDEVPTDSSTLVARPLAELTMVIVGTPALLARLGNPKHLGEVSDEHLLTLGTNTLPRPWKLQTGLRDIHQPALLADNTNTLLKAAQAGLGLACVPLYACSEDLIEQRLQRACPGEHPCPMILHALTPPHKGITSTARQLIEHMRQRLISKERKGISLLFEAAPGERDQ</sequence>
<name>A0A2R3QIP6_ECTME</name>
<gene>
    <name evidence="6" type="ORF">C7A17_02070</name>
</gene>
<accession>A0A2R3QIP6</accession>
<dbReference type="Pfam" id="PF03466">
    <property type="entry name" value="LysR_substrate"/>
    <property type="match status" value="1"/>
</dbReference>
<dbReference type="GO" id="GO:0043565">
    <property type="term" value="F:sequence-specific DNA binding"/>
    <property type="evidence" value="ECO:0007669"/>
    <property type="project" value="TreeGrafter"/>
</dbReference>
<feature type="domain" description="HTH lysR-type" evidence="5">
    <location>
        <begin position="32"/>
        <end position="81"/>
    </location>
</feature>
<keyword evidence="4" id="KW-0804">Transcription</keyword>
<evidence type="ECO:0000313" key="7">
    <source>
        <dbReference type="Proteomes" id="UP000238327"/>
    </source>
</evidence>
<keyword evidence="3" id="KW-0238">DNA-binding</keyword>
<dbReference type="GO" id="GO:0003700">
    <property type="term" value="F:DNA-binding transcription factor activity"/>
    <property type="evidence" value="ECO:0007669"/>
    <property type="project" value="InterPro"/>
</dbReference>
<dbReference type="PANTHER" id="PTHR30537">
    <property type="entry name" value="HTH-TYPE TRANSCRIPTIONAL REGULATOR"/>
    <property type="match status" value="1"/>
</dbReference>
<dbReference type="CDD" id="cd08422">
    <property type="entry name" value="PBP2_CrgA_like"/>
    <property type="match status" value="1"/>
</dbReference>
<evidence type="ECO:0000256" key="4">
    <source>
        <dbReference type="ARBA" id="ARBA00023163"/>
    </source>
</evidence>
<dbReference type="InterPro" id="IPR005119">
    <property type="entry name" value="LysR_subst-bd"/>
</dbReference>
<organism evidence="6 7">
    <name type="scientific">Ectopseudomonas mendocina</name>
    <name type="common">Pseudomonas mendocina</name>
    <dbReference type="NCBI Taxonomy" id="300"/>
    <lineage>
        <taxon>Bacteria</taxon>
        <taxon>Pseudomonadati</taxon>
        <taxon>Pseudomonadota</taxon>
        <taxon>Gammaproteobacteria</taxon>
        <taxon>Pseudomonadales</taxon>
        <taxon>Pseudomonadaceae</taxon>
        <taxon>Ectopseudomonas</taxon>
    </lineage>
</organism>
<evidence type="ECO:0000256" key="2">
    <source>
        <dbReference type="ARBA" id="ARBA00023015"/>
    </source>
</evidence>
<evidence type="ECO:0000313" key="6">
    <source>
        <dbReference type="EMBL" id="AVO51600.1"/>
    </source>
</evidence>
<dbReference type="SUPFAM" id="SSF53850">
    <property type="entry name" value="Periplasmic binding protein-like II"/>
    <property type="match status" value="1"/>
</dbReference>
<dbReference type="InterPro" id="IPR058163">
    <property type="entry name" value="LysR-type_TF_proteobact-type"/>
</dbReference>
<comment type="similarity">
    <text evidence="1">Belongs to the LysR transcriptional regulatory family.</text>
</comment>
<dbReference type="Gene3D" id="1.10.10.10">
    <property type="entry name" value="Winged helix-like DNA-binding domain superfamily/Winged helix DNA-binding domain"/>
    <property type="match status" value="1"/>
</dbReference>
<keyword evidence="2" id="KW-0805">Transcription regulation</keyword>
<dbReference type="Pfam" id="PF00126">
    <property type="entry name" value="HTH_1"/>
    <property type="match status" value="1"/>
</dbReference>
<dbReference type="FunFam" id="1.10.10.10:FF:000001">
    <property type="entry name" value="LysR family transcriptional regulator"/>
    <property type="match status" value="1"/>
</dbReference>
<protein>
    <submittedName>
        <fullName evidence="6">LysR family transcriptional regulator</fullName>
    </submittedName>
</protein>
<dbReference type="InterPro" id="IPR036390">
    <property type="entry name" value="WH_DNA-bd_sf"/>
</dbReference>